<dbReference type="PANTHER" id="PTHR42970">
    <property type="entry name" value="PECTATE LYASE C-RELATED"/>
    <property type="match status" value="1"/>
</dbReference>
<feature type="region of interest" description="Disordered" evidence="3">
    <location>
        <begin position="401"/>
        <end position="454"/>
    </location>
</feature>
<keyword evidence="6" id="KW-1185">Reference proteome</keyword>
<dbReference type="RefSeq" id="WP_160777664.1">
    <property type="nucleotide sequence ID" value="NZ_WUMV01000010.1"/>
</dbReference>
<dbReference type="Gene3D" id="2.160.20.10">
    <property type="entry name" value="Single-stranded right-handed beta-helix, Pectin lyase-like"/>
    <property type="match status" value="1"/>
</dbReference>
<dbReference type="EMBL" id="WUMV01000010">
    <property type="protein sequence ID" value="MXN67427.1"/>
    <property type="molecule type" value="Genomic_DNA"/>
</dbReference>
<dbReference type="InterPro" id="IPR052063">
    <property type="entry name" value="Polysaccharide_Lyase_1"/>
</dbReference>
<dbReference type="InterPro" id="IPR012334">
    <property type="entry name" value="Pectin_lyas_fold"/>
</dbReference>
<comment type="caution">
    <text evidence="5">The sequence shown here is derived from an EMBL/GenBank/DDBJ whole genome shotgun (WGS) entry which is preliminary data.</text>
</comment>
<evidence type="ECO:0000256" key="1">
    <source>
        <dbReference type="ARBA" id="ARBA00022723"/>
    </source>
</evidence>
<dbReference type="GO" id="GO:0046872">
    <property type="term" value="F:metal ion binding"/>
    <property type="evidence" value="ECO:0007669"/>
    <property type="project" value="UniProtKB-KW"/>
</dbReference>
<dbReference type="InterPro" id="IPR011050">
    <property type="entry name" value="Pectin_lyase_fold/virulence"/>
</dbReference>
<keyword evidence="4" id="KW-0732">Signal</keyword>
<dbReference type="SUPFAM" id="SSF51126">
    <property type="entry name" value="Pectin lyase-like"/>
    <property type="match status" value="1"/>
</dbReference>
<dbReference type="AlphaFoldDB" id="A0A7X3SA12"/>
<organism evidence="5 6">
    <name type="scientific">Stappia sediminis</name>
    <dbReference type="NCBI Taxonomy" id="2692190"/>
    <lineage>
        <taxon>Bacteria</taxon>
        <taxon>Pseudomonadati</taxon>
        <taxon>Pseudomonadota</taxon>
        <taxon>Alphaproteobacteria</taxon>
        <taxon>Hyphomicrobiales</taxon>
        <taxon>Stappiaceae</taxon>
        <taxon>Stappia</taxon>
    </lineage>
</organism>
<evidence type="ECO:0000256" key="4">
    <source>
        <dbReference type="SAM" id="SignalP"/>
    </source>
</evidence>
<evidence type="ECO:0000313" key="6">
    <source>
        <dbReference type="Proteomes" id="UP000433101"/>
    </source>
</evidence>
<dbReference type="Proteomes" id="UP000433101">
    <property type="component" value="Unassembled WGS sequence"/>
</dbReference>
<evidence type="ECO:0008006" key="7">
    <source>
        <dbReference type="Google" id="ProtNLM"/>
    </source>
</evidence>
<accession>A0A7X3SA12</accession>
<protein>
    <recommendedName>
        <fullName evidence="7">Pectate lyase</fullName>
    </recommendedName>
</protein>
<dbReference type="PANTHER" id="PTHR42970:SF1">
    <property type="entry name" value="PECTATE LYASE C-RELATED"/>
    <property type="match status" value="1"/>
</dbReference>
<name>A0A7X3SA12_9HYPH</name>
<sequence>MASNLKLFATTLLALGALGFPSGNANSGTSNAAFPGAVGFGRHAVGWRGGEIVQVTNLRDSGPGSLRACAQHEGKPRVCVFTIGGTINVDKSILVASNTYIAGQTAPGQGVQIRIGKAQGTPLLILKSQDVLVRYIKLRPGPSPLPSTSVDGVMIGSSNDIYLDHLSVEFATDENVSVTTKYRPTVDITIANSIVGWGLDRANHKKGKHSKGALLCTKDGKNAKCGRLSLVGNLFAHNRDRNPDIASTPSGPIEIVNNVFYNPTSQFGEFYNHYGETVVNYVGNIALPGPSTRSSRRPNAFDAYPKNPDYRISIFAEDNINLDRQRGGGCNYDQRLPVVGDRTQPFLIDAPVFPLTVKPEPASETLENVLSNVGARTGPARKLDALDQKLIDEVRNCHGSRVDSPAEAGGWPELPTIEASADGDKDGMPDDWERTIPGLDPEDPGDAWSDRDGDGWSNIEEYLSYLAGDFKNSSK</sequence>
<gene>
    <name evidence="5" type="ORF">GR183_21175</name>
</gene>
<feature type="compositionally biased region" description="Basic and acidic residues" evidence="3">
    <location>
        <begin position="422"/>
        <end position="434"/>
    </location>
</feature>
<reference evidence="5 6" key="1">
    <citation type="submission" date="2019-12" db="EMBL/GenBank/DDBJ databases">
        <authorList>
            <person name="Li M."/>
        </authorList>
    </citation>
    <scope>NUCLEOTIDE SEQUENCE [LARGE SCALE GENOMIC DNA]</scope>
    <source>
        <strain evidence="5 6">GBMRC 2046</strain>
    </source>
</reference>
<evidence type="ECO:0000256" key="2">
    <source>
        <dbReference type="ARBA" id="ARBA00023180"/>
    </source>
</evidence>
<keyword evidence="1" id="KW-0479">Metal-binding</keyword>
<keyword evidence="2" id="KW-0325">Glycoprotein</keyword>
<feature type="chain" id="PRO_5030663858" description="Pectate lyase" evidence="4">
    <location>
        <begin position="26"/>
        <end position="475"/>
    </location>
</feature>
<proteinExistence type="predicted"/>
<feature type="signal peptide" evidence="4">
    <location>
        <begin position="1"/>
        <end position="25"/>
    </location>
</feature>
<evidence type="ECO:0000313" key="5">
    <source>
        <dbReference type="EMBL" id="MXN67427.1"/>
    </source>
</evidence>
<evidence type="ECO:0000256" key="3">
    <source>
        <dbReference type="SAM" id="MobiDB-lite"/>
    </source>
</evidence>